<dbReference type="Proteomes" id="UP000541470">
    <property type="component" value="Unassembled WGS sequence"/>
</dbReference>
<reference evidence="1 2" key="1">
    <citation type="submission" date="2020-04" db="EMBL/GenBank/DDBJ databases">
        <title>Rhizobium sp. S-51 isolated from soil.</title>
        <authorList>
            <person name="Dahal R.H."/>
        </authorList>
    </citation>
    <scope>NUCLEOTIDE SEQUENCE [LARGE SCALE GENOMIC DNA]</scope>
    <source>
        <strain evidence="1 2">S-51</strain>
    </source>
</reference>
<gene>
    <name evidence="1" type="ORF">HHL25_22425</name>
</gene>
<dbReference type="RefSeq" id="WP_169595467.1">
    <property type="nucleotide sequence ID" value="NZ_JABBGK010000009.1"/>
</dbReference>
<protein>
    <recommendedName>
        <fullName evidence="3">DUF1488 family protein</fullName>
    </recommendedName>
</protein>
<dbReference type="EMBL" id="JABBGK010000009">
    <property type="protein sequence ID" value="NML76902.1"/>
    <property type="molecule type" value="Genomic_DNA"/>
</dbReference>
<comment type="caution">
    <text evidence="1">The sequence shown here is derived from an EMBL/GenBank/DDBJ whole genome shotgun (WGS) entry which is preliminary data.</text>
</comment>
<evidence type="ECO:0000313" key="1">
    <source>
        <dbReference type="EMBL" id="NML76902.1"/>
    </source>
</evidence>
<proteinExistence type="predicted"/>
<evidence type="ECO:0000313" key="2">
    <source>
        <dbReference type="Proteomes" id="UP000541470"/>
    </source>
</evidence>
<dbReference type="AlphaFoldDB" id="A0A7Y0FXS8"/>
<evidence type="ECO:0008006" key="3">
    <source>
        <dbReference type="Google" id="ProtNLM"/>
    </source>
</evidence>
<name>A0A7Y0FXS8_9HYPH</name>
<organism evidence="1 2">
    <name type="scientific">Rhizobium terricola</name>
    <dbReference type="NCBI Taxonomy" id="2728849"/>
    <lineage>
        <taxon>Bacteria</taxon>
        <taxon>Pseudomonadati</taxon>
        <taxon>Pseudomonadota</taxon>
        <taxon>Alphaproteobacteria</taxon>
        <taxon>Hyphomicrobiales</taxon>
        <taxon>Rhizobiaceae</taxon>
        <taxon>Rhizobium/Agrobacterium group</taxon>
        <taxon>Rhizobium</taxon>
    </lineage>
</organism>
<keyword evidence="2" id="KW-1185">Reference proteome</keyword>
<accession>A0A7Y0FXS8</accession>
<sequence length="92" mass="10117">MAGTPCPEFDWRIDLDALVFEHRASGSRCFVHRLAFRSLTGEPSPSRETCIDWFNAHHDAFTAAAAAKAARGVSAGNAFNLNSRDIRRGSRP</sequence>